<dbReference type="Proteomes" id="UP000822688">
    <property type="component" value="Chromosome V"/>
</dbReference>
<organism evidence="5 6">
    <name type="scientific">Ceratodon purpureus</name>
    <name type="common">Fire moss</name>
    <name type="synonym">Dicranum purpureum</name>
    <dbReference type="NCBI Taxonomy" id="3225"/>
    <lineage>
        <taxon>Eukaryota</taxon>
        <taxon>Viridiplantae</taxon>
        <taxon>Streptophyta</taxon>
        <taxon>Embryophyta</taxon>
        <taxon>Bryophyta</taxon>
        <taxon>Bryophytina</taxon>
        <taxon>Bryopsida</taxon>
        <taxon>Dicranidae</taxon>
        <taxon>Pseudoditrichales</taxon>
        <taxon>Ditrichaceae</taxon>
        <taxon>Ceratodon</taxon>
    </lineage>
</organism>
<evidence type="ECO:0008006" key="7">
    <source>
        <dbReference type="Google" id="ProtNLM"/>
    </source>
</evidence>
<evidence type="ECO:0000313" key="5">
    <source>
        <dbReference type="EMBL" id="KAG0571444.1"/>
    </source>
</evidence>
<evidence type="ECO:0000313" key="6">
    <source>
        <dbReference type="Proteomes" id="UP000822688"/>
    </source>
</evidence>
<dbReference type="Gene3D" id="2.40.330.10">
    <property type="entry name" value="DNA-binding pseudobarrel domain"/>
    <property type="match status" value="1"/>
</dbReference>
<keyword evidence="4" id="KW-0539">Nucleus</keyword>
<comment type="caution">
    <text evidence="5">The sequence shown here is derived from an EMBL/GenBank/DDBJ whole genome shotgun (WGS) entry which is preliminary data.</text>
</comment>
<proteinExistence type="predicted"/>
<keyword evidence="2" id="KW-0238">DNA-binding</keyword>
<keyword evidence="6" id="KW-1185">Reference proteome</keyword>
<dbReference type="AlphaFoldDB" id="A0A8T0HKY7"/>
<reference evidence="5" key="1">
    <citation type="submission" date="2020-06" db="EMBL/GenBank/DDBJ databases">
        <title>WGS assembly of Ceratodon purpureus strain R40.</title>
        <authorList>
            <person name="Carey S.B."/>
            <person name="Jenkins J."/>
            <person name="Shu S."/>
            <person name="Lovell J.T."/>
            <person name="Sreedasyam A."/>
            <person name="Maumus F."/>
            <person name="Tiley G.P."/>
            <person name="Fernandez-Pozo N."/>
            <person name="Barry K."/>
            <person name="Chen C."/>
            <person name="Wang M."/>
            <person name="Lipzen A."/>
            <person name="Daum C."/>
            <person name="Saski C.A."/>
            <person name="Payton A.C."/>
            <person name="Mcbreen J.C."/>
            <person name="Conrad R.E."/>
            <person name="Kollar L.M."/>
            <person name="Olsson S."/>
            <person name="Huttunen S."/>
            <person name="Landis J.B."/>
            <person name="Wickett N.J."/>
            <person name="Johnson M.G."/>
            <person name="Rensing S.A."/>
            <person name="Grimwood J."/>
            <person name="Schmutz J."/>
            <person name="Mcdaniel S.F."/>
        </authorList>
    </citation>
    <scope>NUCLEOTIDE SEQUENCE</scope>
    <source>
        <strain evidence="5">R40</strain>
    </source>
</reference>
<evidence type="ECO:0000256" key="1">
    <source>
        <dbReference type="ARBA" id="ARBA00023015"/>
    </source>
</evidence>
<dbReference type="InterPro" id="IPR015300">
    <property type="entry name" value="DNA-bd_pseudobarrel_sf"/>
</dbReference>
<evidence type="ECO:0000256" key="3">
    <source>
        <dbReference type="ARBA" id="ARBA00023163"/>
    </source>
</evidence>
<keyword evidence="3" id="KW-0804">Transcription</keyword>
<protein>
    <recommendedName>
        <fullName evidence="7">TF-B3 domain-containing protein</fullName>
    </recommendedName>
</protein>
<gene>
    <name evidence="5" type="ORF">KC19_VG011500</name>
</gene>
<accession>A0A8T0HKY7</accession>
<dbReference type="EMBL" id="CM026426">
    <property type="protein sequence ID" value="KAG0571444.1"/>
    <property type="molecule type" value="Genomic_DNA"/>
</dbReference>
<sequence>MVDESTLVVTIHRGPASEERLQTMPPPKVKEDRHHFIKTLRACHVRPLKSTRQDIPTAYHRMVGSHSFDGPWYTLSGPVVSELVKSARYYSKKQTFCHFTRRWVDFVALNHVKTGDTVVFSEVDKSEFEVKKV</sequence>
<dbReference type="SUPFAM" id="SSF101936">
    <property type="entry name" value="DNA-binding pseudobarrel domain"/>
    <property type="match status" value="1"/>
</dbReference>
<keyword evidence="1" id="KW-0805">Transcription regulation</keyword>
<evidence type="ECO:0000256" key="4">
    <source>
        <dbReference type="ARBA" id="ARBA00023242"/>
    </source>
</evidence>
<evidence type="ECO:0000256" key="2">
    <source>
        <dbReference type="ARBA" id="ARBA00023125"/>
    </source>
</evidence>
<dbReference type="GO" id="GO:0003677">
    <property type="term" value="F:DNA binding"/>
    <property type="evidence" value="ECO:0007669"/>
    <property type="project" value="UniProtKB-KW"/>
</dbReference>
<name>A0A8T0HKY7_CERPU</name>